<accession>A0A4Q5M3H0</accession>
<feature type="region of interest" description="Disordered" evidence="1">
    <location>
        <begin position="79"/>
        <end position="153"/>
    </location>
</feature>
<feature type="transmembrane region" description="Helical" evidence="2">
    <location>
        <begin position="45"/>
        <end position="65"/>
    </location>
</feature>
<dbReference type="RefSeq" id="WP_130019881.1">
    <property type="nucleotide sequence ID" value="NZ_SEWF01000005.1"/>
</dbReference>
<reference evidence="3 4" key="1">
    <citation type="submission" date="2019-02" db="EMBL/GenBank/DDBJ databases">
        <title>Bacterial novel species Emticicia sp. 17J42-9 isolated from soil.</title>
        <authorList>
            <person name="Jung H.-Y."/>
        </authorList>
    </citation>
    <scope>NUCLEOTIDE SEQUENCE [LARGE SCALE GENOMIC DNA]</scope>
    <source>
        <strain evidence="3 4">17J42-9</strain>
    </source>
</reference>
<evidence type="ECO:0000313" key="3">
    <source>
        <dbReference type="EMBL" id="RYU96926.1"/>
    </source>
</evidence>
<evidence type="ECO:0008006" key="5">
    <source>
        <dbReference type="Google" id="ProtNLM"/>
    </source>
</evidence>
<gene>
    <name evidence="3" type="ORF">EWM59_05200</name>
</gene>
<dbReference type="OrthoDB" id="943602at2"/>
<feature type="compositionally biased region" description="Basic and acidic residues" evidence="1">
    <location>
        <begin position="125"/>
        <end position="148"/>
    </location>
</feature>
<keyword evidence="2" id="KW-1133">Transmembrane helix</keyword>
<keyword evidence="2" id="KW-0812">Transmembrane</keyword>
<organism evidence="3 4">
    <name type="scientific">Emticicia agri</name>
    <dbReference type="NCBI Taxonomy" id="2492393"/>
    <lineage>
        <taxon>Bacteria</taxon>
        <taxon>Pseudomonadati</taxon>
        <taxon>Bacteroidota</taxon>
        <taxon>Cytophagia</taxon>
        <taxon>Cytophagales</taxon>
        <taxon>Leadbetterellaceae</taxon>
        <taxon>Emticicia</taxon>
    </lineage>
</organism>
<keyword evidence="4" id="KW-1185">Reference proteome</keyword>
<keyword evidence="2" id="KW-0472">Membrane</keyword>
<evidence type="ECO:0000256" key="1">
    <source>
        <dbReference type="SAM" id="MobiDB-lite"/>
    </source>
</evidence>
<dbReference type="EMBL" id="SEWF01000005">
    <property type="protein sequence ID" value="RYU96926.1"/>
    <property type="molecule type" value="Genomic_DNA"/>
</dbReference>
<feature type="compositionally biased region" description="Basic and acidic residues" evidence="1">
    <location>
        <begin position="82"/>
        <end position="116"/>
    </location>
</feature>
<evidence type="ECO:0000256" key="2">
    <source>
        <dbReference type="SAM" id="Phobius"/>
    </source>
</evidence>
<proteinExistence type="predicted"/>
<sequence>MNKPEDNIEKLFQSHINDFDKMPDDSLWADIEANLPPVETPVRKLWRWGLAAALLLFSLIGYVAYQSLDNKQNSDIVGVKENTTKPDTDAQKSIPEKDTKTASRANETHVPEEQATKETIAIRAAENDKTALKENKIQKDKIASDSKSVKSQKAGNSIWKNPVTKSSELIVEKQNIVAIGKKPITAVKEPGKEIAVMFTEDNNIKANETISREIGEANNEQKAIANAEMAKGFSDVDYLNNRNDVAAHAIPFNTRIACEAEVQPQETRESFFKVPAEVYVSLTPSLNYYRVFSNAVINQFNGANNGGRVGWAVQAGAVYPLKLRRLSYRVGLSFFSAQSNFKYNLISGKQVPVRLDNNTFEYVNLESLQTESKKWQVLEIQNDLMYKVRPMQDFILGFKAGSSFTERPVFDAYTGYRFSKQVSHRQILWIETAYAYAINAQKSSYNTFSYHMDKYSLRIGLNFK</sequence>
<evidence type="ECO:0000313" key="4">
    <source>
        <dbReference type="Proteomes" id="UP000293162"/>
    </source>
</evidence>
<dbReference type="Proteomes" id="UP000293162">
    <property type="component" value="Unassembled WGS sequence"/>
</dbReference>
<dbReference type="AlphaFoldDB" id="A0A4Q5M3H0"/>
<comment type="caution">
    <text evidence="3">The sequence shown here is derived from an EMBL/GenBank/DDBJ whole genome shotgun (WGS) entry which is preliminary data.</text>
</comment>
<protein>
    <recommendedName>
        <fullName evidence="5">Outer membrane protein beta-barrel domain-containing protein</fullName>
    </recommendedName>
</protein>
<name>A0A4Q5M3H0_9BACT</name>